<evidence type="ECO:0000313" key="5">
    <source>
        <dbReference type="Proteomes" id="UP000316988"/>
    </source>
</evidence>
<dbReference type="AlphaFoldDB" id="A0A554SG03"/>
<evidence type="ECO:0000256" key="2">
    <source>
        <dbReference type="SAM" id="MobiDB-lite"/>
    </source>
</evidence>
<dbReference type="Pfam" id="PF01575">
    <property type="entry name" value="MaoC_dehydratas"/>
    <property type="match status" value="1"/>
</dbReference>
<evidence type="ECO:0000313" key="4">
    <source>
        <dbReference type="EMBL" id="TSD65271.1"/>
    </source>
</evidence>
<dbReference type="SUPFAM" id="SSF54637">
    <property type="entry name" value="Thioesterase/thiol ester dehydrase-isomerase"/>
    <property type="match status" value="2"/>
</dbReference>
<comment type="caution">
    <text evidence="4">The sequence shown here is derived from an EMBL/GenBank/DDBJ whole genome shotgun (WGS) entry which is preliminary data.</text>
</comment>
<evidence type="ECO:0000259" key="3">
    <source>
        <dbReference type="Pfam" id="PF01575"/>
    </source>
</evidence>
<dbReference type="Proteomes" id="UP000316988">
    <property type="component" value="Unassembled WGS sequence"/>
</dbReference>
<dbReference type="GO" id="GO:0005835">
    <property type="term" value="C:fatty acid synthase complex"/>
    <property type="evidence" value="ECO:0007669"/>
    <property type="project" value="InterPro"/>
</dbReference>
<comment type="similarity">
    <text evidence="1">Belongs to the enoyl-CoA hydratase/isomerase family.</text>
</comment>
<proteinExistence type="inferred from homology"/>
<organism evidence="4 5">
    <name type="scientific">Aeromicrobium piscarium</name>
    <dbReference type="NCBI Taxonomy" id="2590901"/>
    <lineage>
        <taxon>Bacteria</taxon>
        <taxon>Bacillati</taxon>
        <taxon>Actinomycetota</taxon>
        <taxon>Actinomycetes</taxon>
        <taxon>Propionibacteriales</taxon>
        <taxon>Nocardioidaceae</taxon>
        <taxon>Aeromicrobium</taxon>
    </lineage>
</organism>
<gene>
    <name evidence="4" type="ORF">FNM00_06115</name>
</gene>
<dbReference type="OrthoDB" id="9774179at2"/>
<dbReference type="GO" id="GO:0004312">
    <property type="term" value="F:fatty acid synthase activity"/>
    <property type="evidence" value="ECO:0007669"/>
    <property type="project" value="InterPro"/>
</dbReference>
<dbReference type="PANTHER" id="PTHR43841:SF1">
    <property type="entry name" value="3-HYDROXYACYL-THIOESTER DEHYDRATASE X"/>
    <property type="match status" value="1"/>
</dbReference>
<dbReference type="PRINTS" id="PR01483">
    <property type="entry name" value="FASYNTHASE"/>
</dbReference>
<evidence type="ECO:0000256" key="1">
    <source>
        <dbReference type="ARBA" id="ARBA00005254"/>
    </source>
</evidence>
<dbReference type="InterPro" id="IPR029069">
    <property type="entry name" value="HotDog_dom_sf"/>
</dbReference>
<dbReference type="PANTHER" id="PTHR43841">
    <property type="entry name" value="3-HYDROXYACYL-THIOESTER DEHYDRATASE HTDX-RELATED"/>
    <property type="match status" value="1"/>
</dbReference>
<dbReference type="Gene3D" id="3.10.129.10">
    <property type="entry name" value="Hotdog Thioesterase"/>
    <property type="match status" value="1"/>
</dbReference>
<reference evidence="4 5" key="1">
    <citation type="submission" date="2019-07" db="EMBL/GenBank/DDBJ databases">
        <authorList>
            <person name="Zhao L.H."/>
        </authorList>
    </citation>
    <scope>NUCLEOTIDE SEQUENCE [LARGE SCALE GENOMIC DNA]</scope>
    <source>
        <strain evidence="4 5">Co35</strain>
    </source>
</reference>
<keyword evidence="5" id="KW-1185">Reference proteome</keyword>
<feature type="domain" description="MaoC-like" evidence="3">
    <location>
        <begin position="210"/>
        <end position="298"/>
    </location>
</feature>
<dbReference type="InterPro" id="IPR003965">
    <property type="entry name" value="Fatty_acid_synthase"/>
</dbReference>
<accession>A0A554SG03</accession>
<feature type="region of interest" description="Disordered" evidence="2">
    <location>
        <begin position="176"/>
        <end position="195"/>
    </location>
</feature>
<dbReference type="InterPro" id="IPR002539">
    <property type="entry name" value="MaoC-like_dom"/>
</dbReference>
<protein>
    <recommendedName>
        <fullName evidence="3">MaoC-like domain-containing protein</fullName>
    </recommendedName>
</protein>
<dbReference type="EMBL" id="VLNT01000003">
    <property type="protein sequence ID" value="TSD65271.1"/>
    <property type="molecule type" value="Genomic_DNA"/>
</dbReference>
<name>A0A554SG03_9ACTN</name>
<dbReference type="GO" id="GO:0006633">
    <property type="term" value="P:fatty acid biosynthetic process"/>
    <property type="evidence" value="ECO:0007669"/>
    <property type="project" value="InterPro"/>
</dbReference>
<sequence length="306" mass="33073">MSCASAVRGSSVPDQNTRTFDSAPAGLPLMLKAALPALPVIGSLPGIKHSRGELPETTLIRRRVTTDQAHLERYRRVCGFDPFSSLPATYPHLAAHTLHLTMMTDTSFPFTPMGAVHLRNRITQHRPIGVTESYDISLRAAQLTPHPKGQLVELLSEARVGDELVWDESMTLFFRGRSGSGPEPTTPPLDGVEAPRGPIHWTLPGGLGRSYGAVSGDRNPIHLHPLTAKAFGFPRAIAHGMWTKAKCLSALDDLPEAYTATVEFKKPILLPGTIVFGSERQSGRTIFGVRSEDGSTEHLVGAIVPA</sequence>